<accession>A0A8S8ZH44</accession>
<feature type="compositionally biased region" description="Polar residues" evidence="1">
    <location>
        <begin position="44"/>
        <end position="60"/>
    </location>
</feature>
<dbReference type="VEuPathDB" id="FungiDB:SMAC_08823"/>
<evidence type="ECO:0000256" key="1">
    <source>
        <dbReference type="SAM" id="MobiDB-lite"/>
    </source>
</evidence>
<feature type="region of interest" description="Disordered" evidence="1">
    <location>
        <begin position="198"/>
        <end position="247"/>
    </location>
</feature>
<feature type="compositionally biased region" description="Basic and acidic residues" evidence="1">
    <location>
        <begin position="526"/>
        <end position="548"/>
    </location>
</feature>
<dbReference type="EMBL" id="NMPR01000211">
    <property type="protein sequence ID" value="KAA8628051.1"/>
    <property type="molecule type" value="Genomic_DNA"/>
</dbReference>
<dbReference type="AlphaFoldDB" id="A0A8S8ZH44"/>
<feature type="region of interest" description="Disordered" evidence="1">
    <location>
        <begin position="1"/>
        <end position="60"/>
    </location>
</feature>
<organism evidence="2 3">
    <name type="scientific">Sordaria macrospora</name>
    <dbReference type="NCBI Taxonomy" id="5147"/>
    <lineage>
        <taxon>Eukaryota</taxon>
        <taxon>Fungi</taxon>
        <taxon>Dikarya</taxon>
        <taxon>Ascomycota</taxon>
        <taxon>Pezizomycotina</taxon>
        <taxon>Sordariomycetes</taxon>
        <taxon>Sordariomycetidae</taxon>
        <taxon>Sordariales</taxon>
        <taxon>Sordariaceae</taxon>
        <taxon>Sordaria</taxon>
    </lineage>
</organism>
<feature type="compositionally biased region" description="Polar residues" evidence="1">
    <location>
        <begin position="208"/>
        <end position="225"/>
    </location>
</feature>
<dbReference type="OMA" id="RPPKQFV"/>
<proteinExistence type="predicted"/>
<feature type="compositionally biased region" description="Low complexity" evidence="1">
    <location>
        <begin position="145"/>
        <end position="154"/>
    </location>
</feature>
<feature type="compositionally biased region" description="Low complexity" evidence="1">
    <location>
        <begin position="507"/>
        <end position="522"/>
    </location>
</feature>
<feature type="compositionally biased region" description="Basic and acidic residues" evidence="1">
    <location>
        <begin position="440"/>
        <end position="459"/>
    </location>
</feature>
<feature type="compositionally biased region" description="Gly residues" evidence="1">
    <location>
        <begin position="352"/>
        <end position="363"/>
    </location>
</feature>
<dbReference type="Proteomes" id="UP000433876">
    <property type="component" value="Unassembled WGS sequence"/>
</dbReference>
<protein>
    <submittedName>
        <fullName evidence="2">Uncharacterized protein</fullName>
    </submittedName>
</protein>
<feature type="compositionally biased region" description="Low complexity" evidence="1">
    <location>
        <begin position="364"/>
        <end position="385"/>
    </location>
</feature>
<sequence>MDAPANRDVNGPGVAPCPTTALNSSHSKAHSNASKTPKIPSPMGPSTSINMTPNGATLNAASYPTPVSTLVPLCNDDSTVSPKPLQPILPADANPVGGTSNTALPVESNFLPTPPADLISPSQLTPHVHSQQQEEEVQQSERPGEQQQQEQLQSQEHHRRQKHLYHMHQLQAFMALYQRREQLPLPIQQQLEKFRQKLQPQVMHPPSSFVSNQPRTQDQASSSKPTAVPDPSSHVPHFPMHRKQSLETHDSKRLIQHNLHYQQVLRKDPHLALLLQDKFMTRLELQSLLPNNRPPKQFVSMREVQKAPSNMYEWQAEREIQKKNEELLNKKRLEEMRMALDHIYGVQSGGRRVAGGSGTGHASGSGKKMGAPAAAMRARMATAMPGGSGSAHPNSSGTKTGAPAAAMRARVVASIPAAMPAAQAAGVGVDPRLNGGNNGSDKRKAEAGTGTRPEKRSRMEVNTGTGAASVLKPVKEAGGPQKSGDATKAGGSQSVGESQKAEESRNAGGSQKAGGSQSTGGSPSARESKATEGAQHKRIAEFRKNGTA</sequence>
<gene>
    <name evidence="2" type="ORF">SMACR_08823</name>
</gene>
<reference evidence="2 3" key="1">
    <citation type="submission" date="2017-07" db="EMBL/GenBank/DDBJ databases">
        <title>Genome sequence of the Sordaria macrospora wild type strain R19027.</title>
        <authorList>
            <person name="Nowrousian M."/>
            <person name="Teichert I."/>
            <person name="Kueck U."/>
        </authorList>
    </citation>
    <scope>NUCLEOTIDE SEQUENCE [LARGE SCALE GENOMIC DNA]</scope>
    <source>
        <strain evidence="2 3">R19027</strain>
        <tissue evidence="2">Mycelium</tissue>
    </source>
</reference>
<evidence type="ECO:0000313" key="2">
    <source>
        <dbReference type="EMBL" id="KAA8628051.1"/>
    </source>
</evidence>
<feature type="region of interest" description="Disordered" evidence="1">
    <location>
        <begin position="351"/>
        <end position="403"/>
    </location>
</feature>
<feature type="compositionally biased region" description="Low complexity" evidence="1">
    <location>
        <begin position="23"/>
        <end position="35"/>
    </location>
</feature>
<feature type="region of interest" description="Disordered" evidence="1">
    <location>
        <begin position="84"/>
        <end position="162"/>
    </location>
</feature>
<evidence type="ECO:0000313" key="3">
    <source>
        <dbReference type="Proteomes" id="UP000433876"/>
    </source>
</evidence>
<feature type="region of interest" description="Disordered" evidence="1">
    <location>
        <begin position="427"/>
        <end position="548"/>
    </location>
</feature>
<comment type="caution">
    <text evidence="2">The sequence shown here is derived from an EMBL/GenBank/DDBJ whole genome shotgun (WGS) entry which is preliminary data.</text>
</comment>
<name>A0A8S8ZH44_SORMA</name>